<dbReference type="OrthoDB" id="378644at2"/>
<dbReference type="HOGENOM" id="CLU_046832_0_0_4"/>
<name>B2JCZ7_PARP8</name>
<dbReference type="Proteomes" id="UP000001192">
    <property type="component" value="Chromosome 1"/>
</dbReference>
<accession>B2JCZ7</accession>
<gene>
    <name evidence="2" type="ordered locus">Bphy_1874</name>
</gene>
<dbReference type="eggNOG" id="COG4228">
    <property type="taxonomic scope" value="Bacteria"/>
</dbReference>
<dbReference type="Pfam" id="PF07157">
    <property type="entry name" value="DNA_circ_N"/>
    <property type="match status" value="1"/>
</dbReference>
<dbReference type="STRING" id="391038.Bphy_1874"/>
<dbReference type="KEGG" id="bph:Bphy_1874"/>
<sequence length="490" mass="50508" precursor="true">MSTASTIGNAVGSIGGVASAAGAAASDLAKLFNGGTGYWSKLRKASYNGVPFAVLAESGTFGRRNAIHEYPNKETMPWIEDLGLQTNVFRIQAFLVENSLVYGGGDVLAQRDRLIKTIQGGTTGSTKSPGLGTLVHPTYGNLKVNCLQAEIGSSWDRGRVVELRLVFARGGDRLYPKAQQQTSGAVTGAADAVDSTSLSSFITGIASSISAGAAVVKTAVSTVVKWYQTVNMLVHDVKRFWNSLSTLAGNFGRLFGGGNTGYAASNQKAASSATAASLIAADTSNRAAVATAGAALTAAAANVGSDPTTFANAAQGVAAALAASASSPADAIRLLSSLIAFSPTPIVGSSQIAIAQQTMQSACADLFRRATVAQIAISSSTYQPSSADDASSMRDSVTALIDNEIQIAADQGEDDVYTSLRALRQSVVADLDSRGSGLSAIATFTFSTTLPSLALANRMYRDSTRAEELVTQADPIHPAFMPTQFNALSS</sequence>
<dbReference type="EMBL" id="CP001043">
    <property type="protein sequence ID" value="ACC71053.1"/>
    <property type="molecule type" value="Genomic_DNA"/>
</dbReference>
<feature type="domain" description="DNA circulation N-terminal" evidence="1">
    <location>
        <begin position="41"/>
        <end position="144"/>
    </location>
</feature>
<evidence type="ECO:0000259" key="1">
    <source>
        <dbReference type="Pfam" id="PF07157"/>
    </source>
</evidence>
<proteinExistence type="predicted"/>
<dbReference type="AlphaFoldDB" id="B2JCZ7"/>
<organism evidence="2 3">
    <name type="scientific">Paraburkholderia phymatum (strain DSM 17167 / CIP 108236 / LMG 21445 / STM815)</name>
    <name type="common">Burkholderia phymatum</name>
    <dbReference type="NCBI Taxonomy" id="391038"/>
    <lineage>
        <taxon>Bacteria</taxon>
        <taxon>Pseudomonadati</taxon>
        <taxon>Pseudomonadota</taxon>
        <taxon>Betaproteobacteria</taxon>
        <taxon>Burkholderiales</taxon>
        <taxon>Burkholderiaceae</taxon>
        <taxon>Paraburkholderia</taxon>
    </lineage>
</organism>
<dbReference type="InterPro" id="IPR009826">
    <property type="entry name" value="DNA_circ_N"/>
</dbReference>
<protein>
    <submittedName>
        <fullName evidence="2">DNA circulation family protein</fullName>
    </submittedName>
</protein>
<keyword evidence="3" id="KW-1185">Reference proteome</keyword>
<dbReference type="RefSeq" id="WP_012401263.1">
    <property type="nucleotide sequence ID" value="NC_010622.1"/>
</dbReference>
<evidence type="ECO:0000313" key="3">
    <source>
        <dbReference type="Proteomes" id="UP000001192"/>
    </source>
</evidence>
<evidence type="ECO:0000313" key="2">
    <source>
        <dbReference type="EMBL" id="ACC71053.1"/>
    </source>
</evidence>
<reference evidence="3" key="1">
    <citation type="journal article" date="2014" name="Stand. Genomic Sci.">
        <title>Complete genome sequence of Burkholderia phymatum STM815(T), a broad host range and efficient nitrogen-fixing symbiont of Mimosa species.</title>
        <authorList>
            <person name="Moulin L."/>
            <person name="Klonowska A."/>
            <person name="Caroline B."/>
            <person name="Booth K."/>
            <person name="Vriezen J.A."/>
            <person name="Melkonian R."/>
            <person name="James E.K."/>
            <person name="Young J.P."/>
            <person name="Bena G."/>
            <person name="Hauser L."/>
            <person name="Land M."/>
            <person name="Kyrpides N."/>
            <person name="Bruce D."/>
            <person name="Chain P."/>
            <person name="Copeland A."/>
            <person name="Pitluck S."/>
            <person name="Woyke T."/>
            <person name="Lizotte-Waniewski M."/>
            <person name="Bristow J."/>
            <person name="Riley M."/>
        </authorList>
    </citation>
    <scope>NUCLEOTIDE SEQUENCE [LARGE SCALE GENOMIC DNA]</scope>
    <source>
        <strain evidence="3">DSM 17167 / CIP 108236 / LMG 21445 / STM815</strain>
    </source>
</reference>